<reference evidence="1" key="1">
    <citation type="submission" date="2021-01" db="EMBL/GenBank/DDBJ databases">
        <authorList>
            <person name="Corre E."/>
            <person name="Pelletier E."/>
            <person name="Niang G."/>
            <person name="Scheremetjew M."/>
            <person name="Finn R."/>
            <person name="Kale V."/>
            <person name="Holt S."/>
            <person name="Cochrane G."/>
            <person name="Meng A."/>
            <person name="Brown T."/>
            <person name="Cohen L."/>
        </authorList>
    </citation>
    <scope>NUCLEOTIDE SEQUENCE</scope>
    <source>
        <strain evidence="1">CCMP622</strain>
    </source>
</reference>
<accession>A0A7S2U343</accession>
<evidence type="ECO:0000313" key="1">
    <source>
        <dbReference type="EMBL" id="CAD9777531.1"/>
    </source>
</evidence>
<dbReference type="AlphaFoldDB" id="A0A7S2U343"/>
<proteinExistence type="predicted"/>
<sequence length="145" mass="16992">MITNLREGQTLLGVWFQHFADKVDCAPTKKSWKSKIHAQNAIPTARRVINFRTVAVILQFQAKRMSTNKHFKKNYTYAPYICKGLQHTIPDKFWGIVVRFFWQEFTSFVFTPLLFLVGMKYSPERNNGKLITSDVQHLWTQCAMC</sequence>
<dbReference type="EMBL" id="HBHP01035022">
    <property type="protein sequence ID" value="CAD9777531.1"/>
    <property type="molecule type" value="Transcribed_RNA"/>
</dbReference>
<name>A0A7S2U343_9EUKA</name>
<organism evidence="1">
    <name type="scientific">Lotharella oceanica</name>
    <dbReference type="NCBI Taxonomy" id="641309"/>
    <lineage>
        <taxon>Eukaryota</taxon>
        <taxon>Sar</taxon>
        <taxon>Rhizaria</taxon>
        <taxon>Cercozoa</taxon>
        <taxon>Chlorarachniophyceae</taxon>
        <taxon>Lotharella</taxon>
    </lineage>
</organism>
<protein>
    <submittedName>
        <fullName evidence="1">Uncharacterized protein</fullName>
    </submittedName>
</protein>
<gene>
    <name evidence="1" type="ORF">LSP00402_LOCUS21547</name>
</gene>